<dbReference type="InterPro" id="IPR044861">
    <property type="entry name" value="IPNS-like_FE2OG_OXY"/>
</dbReference>
<evidence type="ECO:0000256" key="3">
    <source>
        <dbReference type="ARBA" id="ARBA00023002"/>
    </source>
</evidence>
<dbReference type="Pfam" id="PF14226">
    <property type="entry name" value="DIOX_N"/>
    <property type="match status" value="1"/>
</dbReference>
<accession>A0AAV7DYD0</accession>
<evidence type="ECO:0000259" key="6">
    <source>
        <dbReference type="PROSITE" id="PS51471"/>
    </source>
</evidence>
<reference evidence="7 8" key="1">
    <citation type="submission" date="2021-07" db="EMBL/GenBank/DDBJ databases">
        <title>The Aristolochia fimbriata genome: insights into angiosperm evolution, floral development and chemical biosynthesis.</title>
        <authorList>
            <person name="Jiao Y."/>
        </authorList>
    </citation>
    <scope>NUCLEOTIDE SEQUENCE [LARGE SCALE GENOMIC DNA]</scope>
    <source>
        <strain evidence="7">IBCAS-2021</strain>
        <tissue evidence="7">Leaf</tissue>
    </source>
</reference>
<comment type="similarity">
    <text evidence="1 5">Belongs to the iron/ascorbate-dependent oxidoreductase family.</text>
</comment>
<evidence type="ECO:0000256" key="1">
    <source>
        <dbReference type="ARBA" id="ARBA00008056"/>
    </source>
</evidence>
<comment type="caution">
    <text evidence="7">The sequence shown here is derived from an EMBL/GenBank/DDBJ whole genome shotgun (WGS) entry which is preliminary data.</text>
</comment>
<keyword evidence="4 5" id="KW-0408">Iron</keyword>
<proteinExistence type="inferred from homology"/>
<dbReference type="InterPro" id="IPR026992">
    <property type="entry name" value="DIOX_N"/>
</dbReference>
<dbReference type="PROSITE" id="PS51471">
    <property type="entry name" value="FE2OG_OXY"/>
    <property type="match status" value="1"/>
</dbReference>
<dbReference type="Gene3D" id="2.60.120.330">
    <property type="entry name" value="B-lactam Antibiotic, Isopenicillin N Synthase, Chain"/>
    <property type="match status" value="1"/>
</dbReference>
<evidence type="ECO:0000256" key="4">
    <source>
        <dbReference type="ARBA" id="ARBA00023004"/>
    </source>
</evidence>
<dbReference type="AlphaFoldDB" id="A0AAV7DYD0"/>
<dbReference type="PANTHER" id="PTHR10209:SF123">
    <property type="entry name" value="FE2OG DIOXYGENASE DOMAIN-CONTAINING PROTEIN"/>
    <property type="match status" value="1"/>
</dbReference>
<evidence type="ECO:0000313" key="8">
    <source>
        <dbReference type="Proteomes" id="UP000825729"/>
    </source>
</evidence>
<gene>
    <name evidence="7" type="ORF">H6P81_017338</name>
</gene>
<keyword evidence="2 5" id="KW-0479">Metal-binding</keyword>
<protein>
    <recommendedName>
        <fullName evidence="6">Fe2OG dioxygenase domain-containing protein</fullName>
    </recommendedName>
</protein>
<dbReference type="InterPro" id="IPR005123">
    <property type="entry name" value="Oxoglu/Fe-dep_dioxygenase_dom"/>
</dbReference>
<evidence type="ECO:0000313" key="7">
    <source>
        <dbReference type="EMBL" id="KAG9441484.1"/>
    </source>
</evidence>
<dbReference type="EMBL" id="JAINDJ010000007">
    <property type="protein sequence ID" value="KAG9441484.1"/>
    <property type="molecule type" value="Genomic_DNA"/>
</dbReference>
<evidence type="ECO:0000256" key="5">
    <source>
        <dbReference type="RuleBase" id="RU003682"/>
    </source>
</evidence>
<dbReference type="InterPro" id="IPR027443">
    <property type="entry name" value="IPNS-like_sf"/>
</dbReference>
<name>A0AAV7DYD0_ARIFI</name>
<evidence type="ECO:0000256" key="2">
    <source>
        <dbReference type="ARBA" id="ARBA00022723"/>
    </source>
</evidence>
<dbReference type="PANTHER" id="PTHR10209">
    <property type="entry name" value="OXIDOREDUCTASE, 2OG-FE II OXYGENASE FAMILY PROTEIN"/>
    <property type="match status" value="1"/>
</dbReference>
<organism evidence="7 8">
    <name type="scientific">Aristolochia fimbriata</name>
    <name type="common">White veined hardy Dutchman's pipe vine</name>
    <dbReference type="NCBI Taxonomy" id="158543"/>
    <lineage>
        <taxon>Eukaryota</taxon>
        <taxon>Viridiplantae</taxon>
        <taxon>Streptophyta</taxon>
        <taxon>Embryophyta</taxon>
        <taxon>Tracheophyta</taxon>
        <taxon>Spermatophyta</taxon>
        <taxon>Magnoliopsida</taxon>
        <taxon>Magnoliidae</taxon>
        <taxon>Piperales</taxon>
        <taxon>Aristolochiaceae</taxon>
        <taxon>Aristolochia</taxon>
    </lineage>
</organism>
<sequence>MAIFQVKGKKKQGTVPSIVKAAGVPIIDLGKIQDRGGREKIVEEVRNATLTWGVFQVVNHGIPLNILEEMLQGCERFHEANQLDRVIEGRVVPDLSKKVRLKPGFSTTSRRKLKDTLVVDIAPEPPAPEEIPSLCRDILFEYVKHVMRLGESLFEIISEMLGLTSDRLKVAKCTEEMIVACHHYNPAPDDTQPVIANVSHCDPSFLTVLLQDQVGGLQFLHQGTWVDVLPLHGALLINIGVLLQLVTNDQIKSVPHRVLIRRKTTRTSVACLYGSPSSKSLHSPLEEFIQTKGHAVYKSITTKEYLVYILTKLTDFTAGLQGFKL</sequence>
<dbReference type="SUPFAM" id="SSF51197">
    <property type="entry name" value="Clavaminate synthase-like"/>
    <property type="match status" value="1"/>
</dbReference>
<keyword evidence="8" id="KW-1185">Reference proteome</keyword>
<dbReference type="GO" id="GO:0051213">
    <property type="term" value="F:dioxygenase activity"/>
    <property type="evidence" value="ECO:0007669"/>
    <property type="project" value="UniProtKB-ARBA"/>
</dbReference>
<feature type="domain" description="Fe2OG dioxygenase" evidence="6">
    <location>
        <begin position="173"/>
        <end position="275"/>
    </location>
</feature>
<dbReference type="GO" id="GO:0046872">
    <property type="term" value="F:metal ion binding"/>
    <property type="evidence" value="ECO:0007669"/>
    <property type="project" value="UniProtKB-KW"/>
</dbReference>
<dbReference type="Pfam" id="PF03171">
    <property type="entry name" value="2OG-FeII_Oxy"/>
    <property type="match status" value="1"/>
</dbReference>
<keyword evidence="3 5" id="KW-0560">Oxidoreductase</keyword>
<dbReference type="Proteomes" id="UP000825729">
    <property type="component" value="Unassembled WGS sequence"/>
</dbReference>